<evidence type="ECO:0000259" key="7">
    <source>
        <dbReference type="Pfam" id="PF08245"/>
    </source>
</evidence>
<dbReference type="Pfam" id="PF08245">
    <property type="entry name" value="Mur_ligase_M"/>
    <property type="match status" value="1"/>
</dbReference>
<comment type="caution">
    <text evidence="8">The sequence shown here is derived from an EMBL/GenBank/DDBJ whole genome shotgun (WGS) entry which is preliminary data.</text>
</comment>
<sequence length="400" mass="44063">MTTFDTLLNKLHSDSSTIKLGLDRVLLLDNALGCPSKAFPSIHIAGTNGKGSVATKIASVLQQSGYNTGLFTSPHIDHFSERIQINGQPITEESCAKLLKRLFDVENAHNTFATFFERTTLLALIYFANKPVDIAIIETGLGGRLDATNIILPLLSVITSISYDHTNILGNSIEEIAREKAGIIKAHTPLILGPNTPPNKLFESIAKEKKCPVSRVQERYTCYDKENQAIAKKALETLPKSFCIDDKAWSGLTDNPACRFDIHQRETLTALPKATRPKAVILDVAHNPDGLQRLFQKIAYTFPKESIVCVTSIAKGRPPEQILSFLKKHAIKIFLIENEMTSHLDDETMTKYAPQQTRDPKEIASVVADGCRLAHERNAIIVACGSCYTMHTITQALNAG</sequence>
<reference evidence="8 9" key="1">
    <citation type="submission" date="2021-02" db="EMBL/GenBank/DDBJ databases">
        <title>Activity-based single-cell genomes from oceanic crustal fluid captures similar information to metagenomic and metatranscriptomic surveys with orders of magnitude less sampling.</title>
        <authorList>
            <person name="D'Angelo T.S."/>
            <person name="Orcutt B.N."/>
        </authorList>
    </citation>
    <scope>NUCLEOTIDE SEQUENCE [LARGE SCALE GENOMIC DNA]</scope>
    <source>
        <strain evidence="8">AH-315-G07</strain>
    </source>
</reference>
<keyword evidence="4" id="KW-0547">Nucleotide-binding</keyword>
<accession>A0ABS3ARU0</accession>
<evidence type="ECO:0000256" key="1">
    <source>
        <dbReference type="ARBA" id="ARBA00008276"/>
    </source>
</evidence>
<gene>
    <name evidence="8" type="ORF">JYU14_03200</name>
</gene>
<comment type="similarity">
    <text evidence="1">Belongs to the folylpolyglutamate synthase family.</text>
</comment>
<dbReference type="PANTHER" id="PTHR11136">
    <property type="entry name" value="FOLYLPOLYGLUTAMATE SYNTHASE-RELATED"/>
    <property type="match status" value="1"/>
</dbReference>
<keyword evidence="9" id="KW-1185">Reference proteome</keyword>
<feature type="domain" description="Mur ligase central" evidence="7">
    <location>
        <begin position="44"/>
        <end position="216"/>
    </location>
</feature>
<dbReference type="InterPro" id="IPR036565">
    <property type="entry name" value="Mur-like_cat_sf"/>
</dbReference>
<dbReference type="PROSITE" id="PS01011">
    <property type="entry name" value="FOLYLPOLYGLU_SYNT_1"/>
    <property type="match status" value="1"/>
</dbReference>
<evidence type="ECO:0000256" key="4">
    <source>
        <dbReference type="ARBA" id="ARBA00022741"/>
    </source>
</evidence>
<dbReference type="NCBIfam" id="TIGR01499">
    <property type="entry name" value="folC"/>
    <property type="match status" value="1"/>
</dbReference>
<keyword evidence="5" id="KW-0067">ATP-binding</keyword>
<dbReference type="InterPro" id="IPR001645">
    <property type="entry name" value="Folylpolyglutamate_synth"/>
</dbReference>
<dbReference type="SUPFAM" id="SSF53623">
    <property type="entry name" value="MurD-like peptide ligases, catalytic domain"/>
    <property type="match status" value="1"/>
</dbReference>
<dbReference type="InterPro" id="IPR036615">
    <property type="entry name" value="Mur_ligase_C_dom_sf"/>
</dbReference>
<evidence type="ECO:0000256" key="3">
    <source>
        <dbReference type="ARBA" id="ARBA00022723"/>
    </source>
</evidence>
<protein>
    <recommendedName>
        <fullName evidence="7">Mur ligase central domain-containing protein</fullName>
    </recommendedName>
</protein>
<evidence type="ECO:0000313" key="9">
    <source>
        <dbReference type="Proteomes" id="UP000722121"/>
    </source>
</evidence>
<name>A0ABS3ARU0_9BACT</name>
<keyword evidence="6" id="KW-0460">Magnesium</keyword>
<evidence type="ECO:0000256" key="2">
    <source>
        <dbReference type="ARBA" id="ARBA00022598"/>
    </source>
</evidence>
<dbReference type="Proteomes" id="UP000722121">
    <property type="component" value="Unassembled WGS sequence"/>
</dbReference>
<evidence type="ECO:0000256" key="6">
    <source>
        <dbReference type="ARBA" id="ARBA00022842"/>
    </source>
</evidence>
<keyword evidence="2" id="KW-0436">Ligase</keyword>
<dbReference type="EMBL" id="JAFITR010000060">
    <property type="protein sequence ID" value="MBN4067070.1"/>
    <property type="molecule type" value="Genomic_DNA"/>
</dbReference>
<dbReference type="InterPro" id="IPR018109">
    <property type="entry name" value="Folylpolyglutamate_synth_CS"/>
</dbReference>
<dbReference type="PANTHER" id="PTHR11136:SF0">
    <property type="entry name" value="DIHYDROFOLATE SYNTHETASE-RELATED"/>
    <property type="match status" value="1"/>
</dbReference>
<dbReference type="SUPFAM" id="SSF53244">
    <property type="entry name" value="MurD-like peptide ligases, peptide-binding domain"/>
    <property type="match status" value="1"/>
</dbReference>
<evidence type="ECO:0000256" key="5">
    <source>
        <dbReference type="ARBA" id="ARBA00022840"/>
    </source>
</evidence>
<organism evidence="8 9">
    <name type="scientific">Simkania negevensis</name>
    <dbReference type="NCBI Taxonomy" id="83561"/>
    <lineage>
        <taxon>Bacteria</taxon>
        <taxon>Pseudomonadati</taxon>
        <taxon>Chlamydiota</taxon>
        <taxon>Chlamydiia</taxon>
        <taxon>Parachlamydiales</taxon>
        <taxon>Simkaniaceae</taxon>
        <taxon>Simkania</taxon>
    </lineage>
</organism>
<evidence type="ECO:0000313" key="8">
    <source>
        <dbReference type="EMBL" id="MBN4067070.1"/>
    </source>
</evidence>
<dbReference type="PIRSF" id="PIRSF001563">
    <property type="entry name" value="Folylpolyglu_synth"/>
    <property type="match status" value="1"/>
</dbReference>
<dbReference type="Gene3D" id="3.40.1190.10">
    <property type="entry name" value="Mur-like, catalytic domain"/>
    <property type="match status" value="1"/>
</dbReference>
<proteinExistence type="inferred from homology"/>
<keyword evidence="3" id="KW-0479">Metal-binding</keyword>
<dbReference type="PROSITE" id="PS01012">
    <property type="entry name" value="FOLYLPOLYGLU_SYNT_2"/>
    <property type="match status" value="1"/>
</dbReference>
<dbReference type="Gene3D" id="3.90.190.20">
    <property type="entry name" value="Mur ligase, C-terminal domain"/>
    <property type="match status" value="1"/>
</dbReference>
<dbReference type="InterPro" id="IPR013221">
    <property type="entry name" value="Mur_ligase_cen"/>
</dbReference>